<dbReference type="GO" id="GO:0019563">
    <property type="term" value="P:glycerol catabolic process"/>
    <property type="evidence" value="ECO:0007669"/>
    <property type="project" value="TreeGrafter"/>
</dbReference>
<evidence type="ECO:0000313" key="2">
    <source>
        <dbReference type="EMBL" id="NEK92797.1"/>
    </source>
</evidence>
<dbReference type="Gene3D" id="3.40.50.10440">
    <property type="entry name" value="Dihydroxyacetone kinase, domain 1"/>
    <property type="match status" value="1"/>
</dbReference>
<dbReference type="AlphaFoldDB" id="A0A6P0H5N3"/>
<dbReference type="SUPFAM" id="SSF82549">
    <property type="entry name" value="DAK1/DegV-like"/>
    <property type="match status" value="1"/>
</dbReference>
<dbReference type="Gene3D" id="3.30.1180.20">
    <property type="entry name" value="Dihydroxyacetone kinase, domain 2"/>
    <property type="match status" value="1"/>
</dbReference>
<reference evidence="2 4" key="1">
    <citation type="submission" date="2020-01" db="EMBL/GenBank/DDBJ databases">
        <title>the WGS Modestobacter muralis CPCC 204518.</title>
        <authorList>
            <person name="Jiang Z."/>
        </authorList>
    </citation>
    <scope>NUCLEOTIDE SEQUENCE [LARGE SCALE GENOMIC DNA]</scope>
    <source>
        <strain evidence="2 4">DSM 100205</strain>
    </source>
</reference>
<evidence type="ECO:0000259" key="1">
    <source>
        <dbReference type="PROSITE" id="PS51481"/>
    </source>
</evidence>
<keyword evidence="4" id="KW-1185">Reference proteome</keyword>
<dbReference type="GO" id="GO:0047324">
    <property type="term" value="F:phosphoenolpyruvate-glycerone phosphotransferase activity"/>
    <property type="evidence" value="ECO:0007669"/>
    <property type="project" value="UniProtKB-EC"/>
</dbReference>
<dbReference type="EMBL" id="JAAGWH010000004">
    <property type="protein sequence ID" value="NEK92797.1"/>
    <property type="molecule type" value="Genomic_DNA"/>
</dbReference>
<dbReference type="EC" id="2.7.1.121" evidence="3"/>
<gene>
    <name evidence="3" type="primary">dhaK</name>
    <name evidence="3" type="ORF">G3R41_01235</name>
    <name evidence="2" type="ORF">GCU67_01235</name>
</gene>
<evidence type="ECO:0000313" key="5">
    <source>
        <dbReference type="Proteomes" id="UP000471152"/>
    </source>
</evidence>
<dbReference type="Pfam" id="PF02733">
    <property type="entry name" value="Dak1"/>
    <property type="match status" value="1"/>
</dbReference>
<dbReference type="GO" id="GO:0005829">
    <property type="term" value="C:cytosol"/>
    <property type="evidence" value="ECO:0007669"/>
    <property type="project" value="TreeGrafter"/>
</dbReference>
<organism evidence="3 5">
    <name type="scientific">Modestobacter muralis</name>
    <dbReference type="NCBI Taxonomy" id="1608614"/>
    <lineage>
        <taxon>Bacteria</taxon>
        <taxon>Bacillati</taxon>
        <taxon>Actinomycetota</taxon>
        <taxon>Actinomycetes</taxon>
        <taxon>Geodermatophilales</taxon>
        <taxon>Geodermatophilaceae</taxon>
        <taxon>Modestobacter</taxon>
    </lineage>
</organism>
<feature type="domain" description="DhaK" evidence="1">
    <location>
        <begin position="9"/>
        <end position="332"/>
    </location>
</feature>
<keyword evidence="3" id="KW-0808">Transferase</keyword>
<dbReference type="PANTHER" id="PTHR28629:SF4">
    <property type="entry name" value="TRIOKINASE_FMN CYCLASE"/>
    <property type="match status" value="1"/>
</dbReference>
<dbReference type="PROSITE" id="PS51481">
    <property type="entry name" value="DHAK"/>
    <property type="match status" value="1"/>
</dbReference>
<evidence type="ECO:0000313" key="4">
    <source>
        <dbReference type="Proteomes" id="UP000468828"/>
    </source>
</evidence>
<dbReference type="InterPro" id="IPR050861">
    <property type="entry name" value="Dihydroxyacetone_Kinase"/>
</dbReference>
<dbReference type="FunFam" id="3.40.50.10440:FF:000001">
    <property type="entry name" value="Dihydroxyacetone kinase, DhaK subunit"/>
    <property type="match status" value="1"/>
</dbReference>
<reference evidence="3 5" key="2">
    <citation type="submission" date="2020-02" db="EMBL/GenBank/DDBJ databases">
        <title>The WGS of Modestobacter muralis DSM 100205.</title>
        <authorList>
            <person name="Jiang Z."/>
        </authorList>
    </citation>
    <scope>NUCLEOTIDE SEQUENCE [LARGE SCALE GENOMIC DNA]</scope>
    <source>
        <strain evidence="3 5">DSM 100205</strain>
    </source>
</reference>
<sequence length="335" mass="34530">MSVKKFLNDPDDLVVEALEGLVTASAGRLRLHRDPLWLESAAADADRRVTLVSGGGSGHEPLHSGFVGPGMLDAAVPGAVFASPTALQVVAAVRGVDRGAGVLLIVKNYTGDVLNFQIAAEIAAEEGIEVETVLVDDDLASESDDGPGRRGTAATVVVEKVCGAAAARGLPLAEVAELGRRVAAGARSMAVALEGAVHPGEDVRSFDLAADEVEHGVGIHGERGIDRRPMAGAHELVGALTEPLVAALGLAEGDRAVVVVNGLGSTHLLELYVVFREVAALLEARGIGLARSLVGPYVTALDMAGASVTLVRADDELLGLWDDAVTTTALTWETR</sequence>
<dbReference type="EMBL" id="JAAGWB010000004">
    <property type="protein sequence ID" value="NEN49564.1"/>
    <property type="molecule type" value="Genomic_DNA"/>
</dbReference>
<dbReference type="InterPro" id="IPR004006">
    <property type="entry name" value="DhaK_dom"/>
</dbReference>
<comment type="caution">
    <text evidence="3">The sequence shown here is derived from an EMBL/GenBank/DDBJ whole genome shotgun (WGS) entry which is preliminary data.</text>
</comment>
<accession>A0A6P0H5N3</accession>
<protein>
    <submittedName>
        <fullName evidence="3">Dihydroxyacetone kinase subunit DhaK</fullName>
        <ecNumber evidence="3">2.7.1.121</ecNumber>
    </submittedName>
</protein>
<keyword evidence="3" id="KW-0418">Kinase</keyword>
<dbReference type="RefSeq" id="WP_163609236.1">
    <property type="nucleotide sequence ID" value="NZ_JAAGWB010000004.1"/>
</dbReference>
<dbReference type="Proteomes" id="UP000471152">
    <property type="component" value="Unassembled WGS sequence"/>
</dbReference>
<dbReference type="GO" id="GO:0004371">
    <property type="term" value="F:glycerone kinase activity"/>
    <property type="evidence" value="ECO:0007669"/>
    <property type="project" value="InterPro"/>
</dbReference>
<proteinExistence type="predicted"/>
<dbReference type="Proteomes" id="UP000468828">
    <property type="component" value="Unassembled WGS sequence"/>
</dbReference>
<dbReference type="PANTHER" id="PTHR28629">
    <property type="entry name" value="TRIOKINASE/FMN CYCLASE"/>
    <property type="match status" value="1"/>
</dbReference>
<name>A0A6P0H5N3_9ACTN</name>
<evidence type="ECO:0000313" key="3">
    <source>
        <dbReference type="EMBL" id="NEN49564.1"/>
    </source>
</evidence>